<dbReference type="PANTHER" id="PTHR18966">
    <property type="entry name" value="IONOTROPIC GLUTAMATE RECEPTOR"/>
    <property type="match status" value="1"/>
</dbReference>
<evidence type="ECO:0000313" key="17">
    <source>
        <dbReference type="Proteomes" id="UP001652600"/>
    </source>
</evidence>
<evidence type="ECO:0000256" key="6">
    <source>
        <dbReference type="ARBA" id="ARBA00022989"/>
    </source>
</evidence>
<dbReference type="GO" id="GO:0016020">
    <property type="term" value="C:membrane"/>
    <property type="evidence" value="ECO:0007669"/>
    <property type="project" value="UniProtKB-SubCell"/>
</dbReference>
<dbReference type="PIRSF" id="PIRSF037090">
    <property type="entry name" value="Iontro_Glu-like_rcpt_pln"/>
    <property type="match status" value="1"/>
</dbReference>
<evidence type="ECO:0000256" key="5">
    <source>
        <dbReference type="ARBA" id="ARBA00022729"/>
    </source>
</evidence>
<evidence type="ECO:0000256" key="3">
    <source>
        <dbReference type="ARBA" id="ARBA00022448"/>
    </source>
</evidence>
<gene>
    <name evidence="18" type="primary">LOC103501855</name>
</gene>
<dbReference type="InterPro" id="IPR028082">
    <property type="entry name" value="Peripla_BP_I"/>
</dbReference>
<dbReference type="InterPro" id="IPR001828">
    <property type="entry name" value="ANF_lig-bd_rcpt"/>
</dbReference>
<feature type="chain" id="PRO_5046529032" description="Glutamate receptor" evidence="15">
    <location>
        <begin position="23"/>
        <end position="873"/>
    </location>
</feature>
<feature type="transmembrane region" description="Helical" evidence="14">
    <location>
        <begin position="619"/>
        <end position="637"/>
    </location>
</feature>
<keyword evidence="4 14" id="KW-0812">Transmembrane</keyword>
<feature type="transmembrane region" description="Helical" evidence="14">
    <location>
        <begin position="557"/>
        <end position="577"/>
    </location>
</feature>
<evidence type="ECO:0000256" key="15">
    <source>
        <dbReference type="SAM" id="SignalP"/>
    </source>
</evidence>
<dbReference type="SUPFAM" id="SSF53822">
    <property type="entry name" value="Periplasmic binding protein-like I"/>
    <property type="match status" value="1"/>
</dbReference>
<dbReference type="Gene3D" id="1.10.287.70">
    <property type="match status" value="1"/>
</dbReference>
<dbReference type="InterPro" id="IPR001320">
    <property type="entry name" value="Iontro_rcpt_C"/>
</dbReference>
<keyword evidence="9 13" id="KW-0675">Receptor</keyword>
<evidence type="ECO:0000256" key="8">
    <source>
        <dbReference type="ARBA" id="ARBA00023136"/>
    </source>
</evidence>
<dbReference type="InterPro" id="IPR015683">
    <property type="entry name" value="Ionotropic_Glu_rcpt"/>
</dbReference>
<evidence type="ECO:0000256" key="10">
    <source>
        <dbReference type="ARBA" id="ARBA00023180"/>
    </source>
</evidence>
<evidence type="ECO:0000256" key="2">
    <source>
        <dbReference type="ARBA" id="ARBA00008685"/>
    </source>
</evidence>
<keyword evidence="10" id="KW-0325">Glycoprotein</keyword>
<keyword evidence="5 15" id="KW-0732">Signal</keyword>
<evidence type="ECO:0000256" key="7">
    <source>
        <dbReference type="ARBA" id="ARBA00023065"/>
    </source>
</evidence>
<evidence type="ECO:0000256" key="1">
    <source>
        <dbReference type="ARBA" id="ARBA00004141"/>
    </source>
</evidence>
<name>A0A1S4E4B8_CUCME</name>
<dbReference type="AlphaFoldDB" id="A0A1S4E4B8"/>
<dbReference type="InterPro" id="IPR044440">
    <property type="entry name" value="GABAb_receptor_plant_PBP1"/>
</dbReference>
<dbReference type="Pfam" id="PF00060">
    <property type="entry name" value="Lig_chan"/>
    <property type="match status" value="1"/>
</dbReference>
<dbReference type="Gene3D" id="3.40.50.2300">
    <property type="match status" value="3"/>
</dbReference>
<organism evidence="17 18">
    <name type="scientific">Cucumis melo</name>
    <name type="common">Muskmelon</name>
    <dbReference type="NCBI Taxonomy" id="3656"/>
    <lineage>
        <taxon>Eukaryota</taxon>
        <taxon>Viridiplantae</taxon>
        <taxon>Streptophyta</taxon>
        <taxon>Embryophyta</taxon>
        <taxon>Tracheophyta</taxon>
        <taxon>Spermatophyta</taxon>
        <taxon>Magnoliopsida</taxon>
        <taxon>eudicotyledons</taxon>
        <taxon>Gunneridae</taxon>
        <taxon>Pentapetalae</taxon>
        <taxon>rosids</taxon>
        <taxon>fabids</taxon>
        <taxon>Cucurbitales</taxon>
        <taxon>Cucurbitaceae</taxon>
        <taxon>Benincaseae</taxon>
        <taxon>Cucumis</taxon>
    </lineage>
</organism>
<evidence type="ECO:0000256" key="12">
    <source>
        <dbReference type="ARBA" id="ARBA00023303"/>
    </source>
</evidence>
<evidence type="ECO:0000256" key="13">
    <source>
        <dbReference type="PIRNR" id="PIRNR037090"/>
    </source>
</evidence>
<reference evidence="18" key="1">
    <citation type="submission" date="2025-08" db="UniProtKB">
        <authorList>
            <consortium name="RefSeq"/>
        </authorList>
    </citation>
    <scope>IDENTIFICATION</scope>
    <source>
        <tissue evidence="18">Stem</tissue>
    </source>
</reference>
<accession>A0A1S4E4B8</accession>
<evidence type="ECO:0000313" key="18">
    <source>
        <dbReference type="RefSeq" id="XP_016903069.2"/>
    </source>
</evidence>
<dbReference type="RefSeq" id="XP_016903069.2">
    <property type="nucleotide sequence ID" value="XM_017047580.2"/>
</dbReference>
<keyword evidence="17" id="KW-1185">Reference proteome</keyword>
<dbReference type="eggNOG" id="KOG1052">
    <property type="taxonomic scope" value="Eukaryota"/>
</dbReference>
<evidence type="ECO:0000256" key="9">
    <source>
        <dbReference type="ARBA" id="ARBA00023170"/>
    </source>
</evidence>
<evidence type="ECO:0000256" key="4">
    <source>
        <dbReference type="ARBA" id="ARBA00022692"/>
    </source>
</evidence>
<dbReference type="CDD" id="cd19990">
    <property type="entry name" value="PBP1_GABAb_receptor_plant"/>
    <property type="match status" value="1"/>
</dbReference>
<feature type="domain" description="Ionotropic glutamate receptor C-terminal" evidence="16">
    <location>
        <begin position="438"/>
        <end position="776"/>
    </location>
</feature>
<feature type="signal peptide" evidence="15">
    <location>
        <begin position="1"/>
        <end position="22"/>
    </location>
</feature>
<sequence length="873" mass="99322">MGKFHFLFSFMLFALVVYGVYGTEGNTNSTMDDSRNGKIGVIVDKSSRIGKEEILAMQMAVEDFNSFRNKSFSLVIRDYKSDPNLAALAANDLIYMQRVQVLIGPQTWEATSVVAEVGDEKQIPVLALVNEIPKYANKRFKFLVEASPSQLNQMRAIAGIVSSWDWHLVNVIYEDKDLSTTGIFPHLVHALRDVGAEVSEFVGLSQFDSDLFSKELERLRRGSSRIFVVHMSFKSAMRLFEMAKEMGMMGKDYVWIATDSFTNLAYSLNFSSNTLLQGVVGVKSFFPENNPSFHEFYNRFSQRFRLEHYDEDNHEPGIFAIRAYDAARTVAMAMSEMQEKGNHLMEKIELTDFQGLSGKIQFKDRQLASSDTFQIINLMGRSYRELGFWSNKLGFSRELRENSSSSSSMKDLVEVLWPGGSSTTPRGWVVPTDATPLRIGVPTSSMFKEYVHVEEDPMGNNLSFNGLAIDLFKATLDNLNFSLPYQFFRFDGPYDDLVEQIYQKNFDAAVGDIAILSRRYKHAEFTHPYSEAGLVMVVPTTKDTSNRALMFTKPFTVTMWFAIALMNVYNGFVVWFIERNRYPGHEGSMFNQAGTMLCSSFTTLFSLHGNMLHSNLSRMTMVVWLFMALVITQIYTANLTSMLTIQKLEPTVTDIETLQRANALVGFGRGSFVKRYLEEVLHFRSENIRNYSTPDDYAEALRNKEIAAAFLEVPFVKIFLARFCREFMVSGPTYKVGGFGFAFPRGSPMLTDINKALLKVSETGKFRDLEDSMIANEKCEDEDSKGEKSSLSPSSFFILFVLSGGVSTIALTLYIFNAHNLNFQQNTIWRLMIAIMRHWGNQRRRFSRRVSDESQMTVSNNFSNDTNLQIQVQ</sequence>
<dbReference type="Pfam" id="PF01094">
    <property type="entry name" value="ANF_receptor"/>
    <property type="match status" value="1"/>
</dbReference>
<proteinExistence type="inferred from homology"/>
<dbReference type="SMART" id="SM00079">
    <property type="entry name" value="PBPe"/>
    <property type="match status" value="1"/>
</dbReference>
<dbReference type="InParanoid" id="A0A1S4E4B8"/>
<dbReference type="InterPro" id="IPR017103">
    <property type="entry name" value="Iontropic_Glu_rcpt_pln"/>
</dbReference>
<dbReference type="KEGG" id="cmo:103501855"/>
<dbReference type="Gene3D" id="3.40.190.10">
    <property type="entry name" value="Periplasmic binding protein-like II"/>
    <property type="match status" value="2"/>
</dbReference>
<keyword evidence="8 13" id="KW-0472">Membrane</keyword>
<dbReference type="CDD" id="cd13686">
    <property type="entry name" value="GluR_Plant"/>
    <property type="match status" value="1"/>
</dbReference>
<feature type="transmembrane region" description="Helical" evidence="14">
    <location>
        <begin position="796"/>
        <end position="817"/>
    </location>
</feature>
<evidence type="ECO:0000259" key="16">
    <source>
        <dbReference type="SMART" id="SM00079"/>
    </source>
</evidence>
<comment type="subcellular location">
    <subcellularLocation>
        <location evidence="1">Membrane</location>
        <topology evidence="1">Multi-pass membrane protein</topology>
    </subcellularLocation>
</comment>
<dbReference type="Proteomes" id="UP001652600">
    <property type="component" value="Chromosome 7"/>
</dbReference>
<keyword evidence="11 13" id="KW-1071">Ligand-gated ion channel</keyword>
<dbReference type="GeneID" id="103501855"/>
<protein>
    <recommendedName>
        <fullName evidence="13">Glutamate receptor</fullName>
    </recommendedName>
</protein>
<keyword evidence="6 14" id="KW-1133">Transmembrane helix</keyword>
<comment type="function">
    <text evidence="13">Glutamate-gated receptor that probably acts as non-selective cation channel.</text>
</comment>
<evidence type="ECO:0000256" key="11">
    <source>
        <dbReference type="ARBA" id="ARBA00023286"/>
    </source>
</evidence>
<keyword evidence="7 13" id="KW-0406">Ion transport</keyword>
<evidence type="ECO:0000256" key="14">
    <source>
        <dbReference type="SAM" id="Phobius"/>
    </source>
</evidence>
<keyword evidence="3 13" id="KW-0813">Transport</keyword>
<comment type="similarity">
    <text evidence="2 13">Belongs to the glutamate-gated ion channel (TC 1.A.10.1) family.</text>
</comment>
<keyword evidence="12 13" id="KW-0407">Ion channel</keyword>
<dbReference type="SUPFAM" id="SSF53850">
    <property type="entry name" value="Periplasmic binding protein-like II"/>
    <property type="match status" value="1"/>
</dbReference>